<comment type="caution">
    <text evidence="1">The sequence shown here is derived from an EMBL/GenBank/DDBJ whole genome shotgun (WGS) entry which is preliminary data.</text>
</comment>
<protein>
    <submittedName>
        <fullName evidence="1">Uncharacterized protein</fullName>
    </submittedName>
</protein>
<keyword evidence="2" id="KW-1185">Reference proteome</keyword>
<dbReference type="STRING" id="59895.A0A118K2G3"/>
<proteinExistence type="predicted"/>
<dbReference type="AlphaFoldDB" id="A0A118K2G3"/>
<organism evidence="1 2">
    <name type="scientific">Cynara cardunculus var. scolymus</name>
    <name type="common">Globe artichoke</name>
    <name type="synonym">Cynara scolymus</name>
    <dbReference type="NCBI Taxonomy" id="59895"/>
    <lineage>
        <taxon>Eukaryota</taxon>
        <taxon>Viridiplantae</taxon>
        <taxon>Streptophyta</taxon>
        <taxon>Embryophyta</taxon>
        <taxon>Tracheophyta</taxon>
        <taxon>Spermatophyta</taxon>
        <taxon>Magnoliopsida</taxon>
        <taxon>eudicotyledons</taxon>
        <taxon>Gunneridae</taxon>
        <taxon>Pentapetalae</taxon>
        <taxon>asterids</taxon>
        <taxon>campanulids</taxon>
        <taxon>Asterales</taxon>
        <taxon>Asteraceae</taxon>
        <taxon>Carduoideae</taxon>
        <taxon>Cardueae</taxon>
        <taxon>Carduinae</taxon>
        <taxon>Cynara</taxon>
    </lineage>
</organism>
<sequence>MNRTSSMAATPQNVEMEAAKFLHKLIQESTDEPTKLATKLHVVGHILFAQPLYPYVFPNHCPSSQELQPSPRLCPPSAAWSALLLLTVPSSSSPLPSKLLINGWLIFSCCCSLMDPVKPSNLQMDISCMGKP</sequence>
<dbReference type="Proteomes" id="UP000243975">
    <property type="component" value="Unassembled WGS sequence"/>
</dbReference>
<accession>A0A118K2G3</accession>
<reference evidence="1 2" key="1">
    <citation type="journal article" date="2016" name="Sci. Rep.">
        <title>The genome sequence of the outbreeding globe artichoke constructed de novo incorporating a phase-aware low-pass sequencing strategy of F1 progeny.</title>
        <authorList>
            <person name="Scaglione D."/>
            <person name="Reyes-Chin-Wo S."/>
            <person name="Acquadro A."/>
            <person name="Froenicke L."/>
            <person name="Portis E."/>
            <person name="Beitel C."/>
            <person name="Tirone M."/>
            <person name="Mauro R."/>
            <person name="Lo Monaco A."/>
            <person name="Mauromicale G."/>
            <person name="Faccioli P."/>
            <person name="Cattivelli L."/>
            <person name="Rieseberg L."/>
            <person name="Michelmore R."/>
            <person name="Lanteri S."/>
        </authorList>
    </citation>
    <scope>NUCLEOTIDE SEQUENCE [LARGE SCALE GENOMIC DNA]</scope>
    <source>
        <strain evidence="1">2C</strain>
    </source>
</reference>
<evidence type="ECO:0000313" key="2">
    <source>
        <dbReference type="Proteomes" id="UP000243975"/>
    </source>
</evidence>
<gene>
    <name evidence="1" type="ORF">Ccrd_017365</name>
</gene>
<evidence type="ECO:0000313" key="1">
    <source>
        <dbReference type="EMBL" id="KVI04322.1"/>
    </source>
</evidence>
<dbReference type="EMBL" id="LEKV01002231">
    <property type="protein sequence ID" value="KVI04322.1"/>
    <property type="molecule type" value="Genomic_DNA"/>
</dbReference>
<dbReference type="Gramene" id="KVI04322">
    <property type="protein sequence ID" value="KVI04322"/>
    <property type="gene ID" value="Ccrd_017365"/>
</dbReference>
<name>A0A118K2G3_CYNCS</name>